<feature type="domain" description="Exonuclease" evidence="1">
    <location>
        <begin position="4"/>
        <end position="170"/>
    </location>
</feature>
<dbReference type="GO" id="GO:0005829">
    <property type="term" value="C:cytosol"/>
    <property type="evidence" value="ECO:0007669"/>
    <property type="project" value="TreeGrafter"/>
</dbReference>
<dbReference type="GO" id="GO:0008408">
    <property type="term" value="F:3'-5' exonuclease activity"/>
    <property type="evidence" value="ECO:0007669"/>
    <property type="project" value="TreeGrafter"/>
</dbReference>
<dbReference type="CDD" id="cd06130">
    <property type="entry name" value="DNA_pol_III_epsilon_like"/>
    <property type="match status" value="1"/>
</dbReference>
<keyword evidence="2" id="KW-0548">Nucleotidyltransferase</keyword>
<gene>
    <name evidence="2" type="ORF">Rhola_00009790</name>
</gene>
<dbReference type="InterPro" id="IPR036397">
    <property type="entry name" value="RNaseH_sf"/>
</dbReference>
<dbReference type="InterPro" id="IPR013520">
    <property type="entry name" value="Ribonucl_H"/>
</dbReference>
<protein>
    <submittedName>
        <fullName evidence="2">DNA polymerase III, epsilon subunit-related 3'-5' exonuclease</fullName>
        <ecNumber evidence="2">2.7.7.7</ecNumber>
    </submittedName>
</protein>
<dbReference type="PANTHER" id="PTHR30231">
    <property type="entry name" value="DNA POLYMERASE III SUBUNIT EPSILON"/>
    <property type="match status" value="1"/>
</dbReference>
<name>A0A060JNK1_9MICO</name>
<dbReference type="RefSeq" id="WP_038502790.1">
    <property type="nucleotide sequence ID" value="NZ_CP007490.1"/>
</dbReference>
<dbReference type="PANTHER" id="PTHR30231:SF42">
    <property type="entry name" value="EXONUCLEASE"/>
    <property type="match status" value="1"/>
</dbReference>
<dbReference type="SUPFAM" id="SSF53098">
    <property type="entry name" value="Ribonuclease H-like"/>
    <property type="match status" value="1"/>
</dbReference>
<dbReference type="GO" id="GO:0003676">
    <property type="term" value="F:nucleic acid binding"/>
    <property type="evidence" value="ECO:0007669"/>
    <property type="project" value="InterPro"/>
</dbReference>
<sequence length="193" mass="20611">MPIDFTAIDFETANGSPASPCAVGLVRVRDGKIAESLAFLIQPPVPHDWFHAGNIKVHGIRPSDVDGAATAAEALALMLGFIGADTLIAHNAPFDMGVLRSTAAHIGVDLPALQYACSLAISRKTYNLESYRLNSVAYAVGHEEFNHHDALADSDACARIILHAADRHGADDLDELLKATKQKLKPLIQVQVA</sequence>
<dbReference type="OrthoDB" id="9803913at2"/>
<dbReference type="HOGENOM" id="CLU_047806_14_1_11"/>
<keyword evidence="3" id="KW-1185">Reference proteome</keyword>
<dbReference type="SMART" id="SM00479">
    <property type="entry name" value="EXOIII"/>
    <property type="match status" value="1"/>
</dbReference>
<proteinExistence type="predicted"/>
<dbReference type="AlphaFoldDB" id="A0A060JNK1"/>
<keyword evidence="2" id="KW-0269">Exonuclease</keyword>
<dbReference type="KEGG" id="rla:Rhola_00009790"/>
<dbReference type="eggNOG" id="COG0847">
    <property type="taxonomic scope" value="Bacteria"/>
</dbReference>
<keyword evidence="2" id="KW-0378">Hydrolase</keyword>
<dbReference type="Pfam" id="PF00929">
    <property type="entry name" value="RNase_T"/>
    <property type="match status" value="1"/>
</dbReference>
<dbReference type="STRING" id="529884.Rhola_00009790"/>
<reference evidence="2 3" key="1">
    <citation type="journal article" date="2014" name="Int. J. Syst. Evol. Microbiol.">
        <title>Rhodoluna lacicola gen. nov., sp. nov., a planktonic freshwater bacterium with stream-lined genome.</title>
        <authorList>
            <person name="Hahn M."/>
            <person name="Schmidt J."/>
            <person name="Taipale S.J."/>
            <person name="Doolittle W.F."/>
            <person name="Koll U."/>
        </authorList>
    </citation>
    <scope>NUCLEOTIDE SEQUENCE [LARGE SCALE GENOMIC DNA]</scope>
    <source>
        <strain evidence="2 3">MWH-Ta8</strain>
    </source>
</reference>
<dbReference type="GO" id="GO:0003887">
    <property type="term" value="F:DNA-directed DNA polymerase activity"/>
    <property type="evidence" value="ECO:0007669"/>
    <property type="project" value="UniProtKB-EC"/>
</dbReference>
<dbReference type="EC" id="2.7.7.7" evidence="2"/>
<evidence type="ECO:0000259" key="1">
    <source>
        <dbReference type="SMART" id="SM00479"/>
    </source>
</evidence>
<accession>A0A060JNK1</accession>
<dbReference type="Gene3D" id="3.30.420.10">
    <property type="entry name" value="Ribonuclease H-like superfamily/Ribonuclease H"/>
    <property type="match status" value="1"/>
</dbReference>
<dbReference type="InterPro" id="IPR012337">
    <property type="entry name" value="RNaseH-like_sf"/>
</dbReference>
<organism evidence="2 3">
    <name type="scientific">Rhodoluna lacicola</name>
    <dbReference type="NCBI Taxonomy" id="529884"/>
    <lineage>
        <taxon>Bacteria</taxon>
        <taxon>Bacillati</taxon>
        <taxon>Actinomycetota</taxon>
        <taxon>Actinomycetes</taxon>
        <taxon>Micrococcales</taxon>
        <taxon>Microbacteriaceae</taxon>
        <taxon>Luna cluster</taxon>
        <taxon>Luna-1 subcluster</taxon>
        <taxon>Rhodoluna</taxon>
    </lineage>
</organism>
<evidence type="ECO:0000313" key="2">
    <source>
        <dbReference type="EMBL" id="AIC47779.1"/>
    </source>
</evidence>
<evidence type="ECO:0000313" key="3">
    <source>
        <dbReference type="Proteomes" id="UP000067708"/>
    </source>
</evidence>
<dbReference type="EMBL" id="CP007490">
    <property type="protein sequence ID" value="AIC47779.1"/>
    <property type="molecule type" value="Genomic_DNA"/>
</dbReference>
<keyword evidence="2" id="KW-0540">Nuclease</keyword>
<dbReference type="Proteomes" id="UP000067708">
    <property type="component" value="Chromosome"/>
</dbReference>
<keyword evidence="2" id="KW-0808">Transferase</keyword>